<dbReference type="HOGENOM" id="CLU_007383_11_4_7"/>
<evidence type="ECO:0000313" key="2">
    <source>
        <dbReference type="EMBL" id="ACY18096.1"/>
    </source>
</evidence>
<dbReference type="InterPro" id="IPR001509">
    <property type="entry name" value="Epimerase_deHydtase"/>
</dbReference>
<dbReference type="GO" id="GO:0004029">
    <property type="term" value="F:aldehyde dehydrogenase (NAD+) activity"/>
    <property type="evidence" value="ECO:0007669"/>
    <property type="project" value="TreeGrafter"/>
</dbReference>
<dbReference type="STRING" id="502025.Hoch_5616"/>
<dbReference type="eggNOG" id="COG0451">
    <property type="taxonomic scope" value="Bacteria"/>
</dbReference>
<dbReference type="AlphaFoldDB" id="D0LG71"/>
<proteinExistence type="predicted"/>
<reference evidence="2 3" key="1">
    <citation type="journal article" date="2010" name="Stand. Genomic Sci.">
        <title>Complete genome sequence of Haliangium ochraceum type strain (SMP-2).</title>
        <authorList>
            <consortium name="US DOE Joint Genome Institute (JGI-PGF)"/>
            <person name="Ivanova N."/>
            <person name="Daum C."/>
            <person name="Lang E."/>
            <person name="Abt B."/>
            <person name="Kopitz M."/>
            <person name="Saunders E."/>
            <person name="Lapidus A."/>
            <person name="Lucas S."/>
            <person name="Glavina Del Rio T."/>
            <person name="Nolan M."/>
            <person name="Tice H."/>
            <person name="Copeland A."/>
            <person name="Cheng J.F."/>
            <person name="Chen F."/>
            <person name="Bruce D."/>
            <person name="Goodwin L."/>
            <person name="Pitluck S."/>
            <person name="Mavromatis K."/>
            <person name="Pati A."/>
            <person name="Mikhailova N."/>
            <person name="Chen A."/>
            <person name="Palaniappan K."/>
            <person name="Land M."/>
            <person name="Hauser L."/>
            <person name="Chang Y.J."/>
            <person name="Jeffries C.D."/>
            <person name="Detter J.C."/>
            <person name="Brettin T."/>
            <person name="Rohde M."/>
            <person name="Goker M."/>
            <person name="Bristow J."/>
            <person name="Markowitz V."/>
            <person name="Eisen J.A."/>
            <person name="Hugenholtz P."/>
            <person name="Kyrpides N.C."/>
            <person name="Klenk H.P."/>
        </authorList>
    </citation>
    <scope>NUCLEOTIDE SEQUENCE [LARGE SCALE GENOMIC DNA]</scope>
    <source>
        <strain evidence="3">DSM 14365 / CIP 107738 / JCM 11303 / AJ 13395 / SMP-2</strain>
    </source>
</reference>
<dbReference type="EMBL" id="CP001804">
    <property type="protein sequence ID" value="ACY18096.1"/>
    <property type="molecule type" value="Genomic_DNA"/>
</dbReference>
<dbReference type="Gene3D" id="3.40.50.720">
    <property type="entry name" value="NAD(P)-binding Rossmann-like Domain"/>
    <property type="match status" value="1"/>
</dbReference>
<gene>
    <name evidence="2" type="ordered locus">Hoch_5616</name>
</gene>
<dbReference type="PANTHER" id="PTHR48079">
    <property type="entry name" value="PROTEIN YEEZ"/>
    <property type="match status" value="1"/>
</dbReference>
<accession>D0LG71</accession>
<organism evidence="2 3">
    <name type="scientific">Haliangium ochraceum (strain DSM 14365 / JCM 11303 / SMP-2)</name>
    <dbReference type="NCBI Taxonomy" id="502025"/>
    <lineage>
        <taxon>Bacteria</taxon>
        <taxon>Pseudomonadati</taxon>
        <taxon>Myxococcota</taxon>
        <taxon>Polyangia</taxon>
        <taxon>Haliangiales</taxon>
        <taxon>Kofleriaceae</taxon>
        <taxon>Haliangium</taxon>
    </lineage>
</organism>
<protein>
    <submittedName>
        <fullName evidence="2">NAD-dependent epimerase/dehydratase</fullName>
    </submittedName>
</protein>
<dbReference type="PANTHER" id="PTHR48079:SF6">
    <property type="entry name" value="NAD(P)-BINDING DOMAIN-CONTAINING PROTEIN-RELATED"/>
    <property type="match status" value="1"/>
</dbReference>
<dbReference type="Pfam" id="PF01370">
    <property type="entry name" value="Epimerase"/>
    <property type="match status" value="1"/>
</dbReference>
<keyword evidence="3" id="KW-1185">Reference proteome</keyword>
<dbReference type="InterPro" id="IPR036291">
    <property type="entry name" value="NAD(P)-bd_dom_sf"/>
</dbReference>
<evidence type="ECO:0000313" key="3">
    <source>
        <dbReference type="Proteomes" id="UP000001880"/>
    </source>
</evidence>
<sequence length="327" mass="33864">MSDLPWLIVGCGYTGTRLARRLLRAGAEVFATRRTAAAADALAAELGDALGDATADAAGAALVTRALDLAADDAEAVLRAWMPARARIVLAAPPEPDSARGERALVAAAQAREAARIVYISSTGVYPAGDGAWVDEDTPVAPGSSRGEARLHAERALLEGAAAAGVSAVALRAPGIYGPGRGVPTRLVRGDYRIIGAGDTFVSRIHVDDLGSVIIAAACAQTLPRAVYNAGDDEPETSRRYGDAVAEILGLPPPPSVPTSEVSPWVATMLSANRRVDNGRIKRELGVRLRYPTWREGLAQIMDEEGIAAAGARARADDSDEAGSDAG</sequence>
<dbReference type="GO" id="GO:0005737">
    <property type="term" value="C:cytoplasm"/>
    <property type="evidence" value="ECO:0007669"/>
    <property type="project" value="TreeGrafter"/>
</dbReference>
<name>D0LG71_HALO1</name>
<dbReference type="SUPFAM" id="SSF51735">
    <property type="entry name" value="NAD(P)-binding Rossmann-fold domains"/>
    <property type="match status" value="1"/>
</dbReference>
<dbReference type="InterPro" id="IPR051783">
    <property type="entry name" value="NAD(P)-dependent_oxidoreduct"/>
</dbReference>
<evidence type="ECO:0000259" key="1">
    <source>
        <dbReference type="Pfam" id="PF01370"/>
    </source>
</evidence>
<dbReference type="RefSeq" id="WP_012830688.1">
    <property type="nucleotide sequence ID" value="NC_013440.1"/>
</dbReference>
<dbReference type="Proteomes" id="UP000001880">
    <property type="component" value="Chromosome"/>
</dbReference>
<feature type="domain" description="NAD-dependent epimerase/dehydratase" evidence="1">
    <location>
        <begin position="7"/>
        <end position="231"/>
    </location>
</feature>
<dbReference type="KEGG" id="hoh:Hoch_5616"/>